<evidence type="ECO:0000256" key="1">
    <source>
        <dbReference type="SAM" id="MobiDB-lite"/>
    </source>
</evidence>
<organism evidence="2 3">
    <name type="scientific">Angustibacter aerolatus</name>
    <dbReference type="NCBI Taxonomy" id="1162965"/>
    <lineage>
        <taxon>Bacteria</taxon>
        <taxon>Bacillati</taxon>
        <taxon>Actinomycetota</taxon>
        <taxon>Actinomycetes</taxon>
        <taxon>Kineosporiales</taxon>
        <taxon>Kineosporiaceae</taxon>
    </lineage>
</organism>
<dbReference type="InterPro" id="IPR018766">
    <property type="entry name" value="Zinicin_2"/>
</dbReference>
<name>A0ABQ6JPC0_9ACTN</name>
<accession>A0ABQ6JPC0</accession>
<sequence>MGRPSRRSRRWSASSLRPRRLRDAAALWEAIAEARGVAGRDAVWAHPDLLPTAADLDDPAGYARRSADADAESAEVDAALEALLSQGEAESPDGDDPAPPRA</sequence>
<reference evidence="3" key="1">
    <citation type="journal article" date="2019" name="Int. J. Syst. Evol. Microbiol.">
        <title>The Global Catalogue of Microorganisms (GCM) 10K type strain sequencing project: providing services to taxonomists for standard genome sequencing and annotation.</title>
        <authorList>
            <consortium name="The Broad Institute Genomics Platform"/>
            <consortium name="The Broad Institute Genome Sequencing Center for Infectious Disease"/>
            <person name="Wu L."/>
            <person name="Ma J."/>
        </authorList>
    </citation>
    <scope>NUCLEOTIDE SEQUENCE [LARGE SCALE GENOMIC DNA]</scope>
    <source>
        <strain evidence="3">NBRC 108730</strain>
    </source>
</reference>
<dbReference type="SUPFAM" id="SSF55486">
    <property type="entry name" value="Metalloproteases ('zincins'), catalytic domain"/>
    <property type="match status" value="1"/>
</dbReference>
<dbReference type="EMBL" id="BSUZ01000001">
    <property type="protein sequence ID" value="GMA88506.1"/>
    <property type="molecule type" value="Genomic_DNA"/>
</dbReference>
<dbReference type="Proteomes" id="UP001157017">
    <property type="component" value="Unassembled WGS sequence"/>
</dbReference>
<dbReference type="Pfam" id="PF10103">
    <property type="entry name" value="Zincin_2"/>
    <property type="match status" value="1"/>
</dbReference>
<comment type="caution">
    <text evidence="2">The sequence shown here is derived from an EMBL/GenBank/DDBJ whole genome shotgun (WGS) entry which is preliminary data.</text>
</comment>
<dbReference type="PANTHER" id="PTHR39420:SF2">
    <property type="entry name" value="HYDROLASE"/>
    <property type="match status" value="1"/>
</dbReference>
<gene>
    <name evidence="2" type="ORF">GCM10025868_37560</name>
</gene>
<evidence type="ECO:0000313" key="2">
    <source>
        <dbReference type="EMBL" id="GMA88506.1"/>
    </source>
</evidence>
<protein>
    <submittedName>
        <fullName evidence="2">Uncharacterized protein</fullName>
    </submittedName>
</protein>
<proteinExistence type="predicted"/>
<feature type="region of interest" description="Disordered" evidence="1">
    <location>
        <begin position="52"/>
        <end position="75"/>
    </location>
</feature>
<evidence type="ECO:0000313" key="3">
    <source>
        <dbReference type="Proteomes" id="UP001157017"/>
    </source>
</evidence>
<keyword evidence="3" id="KW-1185">Reference proteome</keyword>
<dbReference type="PANTHER" id="PTHR39420">
    <property type="match status" value="1"/>
</dbReference>